<evidence type="ECO:0000256" key="1">
    <source>
        <dbReference type="SAM" id="Phobius"/>
    </source>
</evidence>
<proteinExistence type="predicted"/>
<evidence type="ECO:0000313" key="2">
    <source>
        <dbReference type="EMBL" id="SFP50081.1"/>
    </source>
</evidence>
<feature type="transmembrane region" description="Helical" evidence="1">
    <location>
        <begin position="29"/>
        <end position="47"/>
    </location>
</feature>
<feature type="transmembrane region" description="Helical" evidence="1">
    <location>
        <begin position="59"/>
        <end position="89"/>
    </location>
</feature>
<keyword evidence="1" id="KW-1133">Transmembrane helix</keyword>
<evidence type="ECO:0000313" key="3">
    <source>
        <dbReference type="Proteomes" id="UP000198892"/>
    </source>
</evidence>
<keyword evidence="1" id="KW-0472">Membrane</keyword>
<accession>A0A1I5QVN4</accession>
<sequence>MMYGRNLNIIITVLAVIGLFALLGDNLGMIASILTAVLLFYTGAGLLRRPGSSAFVLSGLILFIIGALVIAGIVSFWAGMVVLTAAVIWKQQKNKR</sequence>
<dbReference type="Proteomes" id="UP000198892">
    <property type="component" value="Unassembled WGS sequence"/>
</dbReference>
<keyword evidence="1" id="KW-0812">Transmembrane</keyword>
<dbReference type="EMBL" id="FOXD01000006">
    <property type="protein sequence ID" value="SFP50081.1"/>
    <property type="molecule type" value="Genomic_DNA"/>
</dbReference>
<feature type="transmembrane region" description="Helical" evidence="1">
    <location>
        <begin position="7"/>
        <end position="23"/>
    </location>
</feature>
<organism evidence="2 3">
    <name type="scientific">Salibacterium halotolerans</name>
    <dbReference type="NCBI Taxonomy" id="1884432"/>
    <lineage>
        <taxon>Bacteria</taxon>
        <taxon>Bacillati</taxon>
        <taxon>Bacillota</taxon>
        <taxon>Bacilli</taxon>
        <taxon>Bacillales</taxon>
        <taxon>Bacillaceae</taxon>
    </lineage>
</organism>
<dbReference type="OrthoDB" id="2972840at2"/>
<name>A0A1I5QVN4_9BACI</name>
<dbReference type="AlphaFoldDB" id="A0A1I5QVN4"/>
<gene>
    <name evidence="2" type="ORF">SAMN05518683_10642</name>
</gene>
<dbReference type="STRING" id="1884432.SAMN05518683_10642"/>
<keyword evidence="3" id="KW-1185">Reference proteome</keyword>
<reference evidence="3" key="1">
    <citation type="submission" date="2016-10" db="EMBL/GenBank/DDBJ databases">
        <authorList>
            <person name="Varghese N."/>
            <person name="Submissions S."/>
        </authorList>
    </citation>
    <scope>NUCLEOTIDE SEQUENCE [LARGE SCALE GENOMIC DNA]</scope>
    <source>
        <strain evidence="3">S7</strain>
    </source>
</reference>
<dbReference type="RefSeq" id="WP_093336220.1">
    <property type="nucleotide sequence ID" value="NZ_FOXD01000006.1"/>
</dbReference>
<protein>
    <submittedName>
        <fullName evidence="2">Uncharacterized protein</fullName>
    </submittedName>
</protein>